<dbReference type="Pfam" id="PF00270">
    <property type="entry name" value="DEAD"/>
    <property type="match status" value="1"/>
</dbReference>
<organism evidence="7 8">
    <name type="scientific">[Myrmecia] bisecta</name>
    <dbReference type="NCBI Taxonomy" id="41462"/>
    <lineage>
        <taxon>Eukaryota</taxon>
        <taxon>Viridiplantae</taxon>
        <taxon>Chlorophyta</taxon>
        <taxon>core chlorophytes</taxon>
        <taxon>Trebouxiophyceae</taxon>
        <taxon>Trebouxiales</taxon>
        <taxon>Trebouxiaceae</taxon>
        <taxon>Myrmecia</taxon>
    </lineage>
</organism>
<dbReference type="SMART" id="SM00490">
    <property type="entry name" value="HELICc"/>
    <property type="match status" value="1"/>
</dbReference>
<dbReference type="EMBL" id="JALJOR010000006">
    <property type="protein sequence ID" value="KAK9815292.1"/>
    <property type="molecule type" value="Genomic_DNA"/>
</dbReference>
<dbReference type="Gene3D" id="1.10.3380.20">
    <property type="match status" value="1"/>
</dbReference>
<evidence type="ECO:0000259" key="6">
    <source>
        <dbReference type="PROSITE" id="PS51194"/>
    </source>
</evidence>
<keyword evidence="4" id="KW-0067">ATP-binding</keyword>
<dbReference type="InterPro" id="IPR027417">
    <property type="entry name" value="P-loop_NTPase"/>
</dbReference>
<evidence type="ECO:0000256" key="1">
    <source>
        <dbReference type="ARBA" id="ARBA00022741"/>
    </source>
</evidence>
<keyword evidence="3" id="KW-0347">Helicase</keyword>
<feature type="domain" description="Helicase ATP-binding" evidence="5">
    <location>
        <begin position="43"/>
        <end position="227"/>
    </location>
</feature>
<dbReference type="InterPro" id="IPR048960">
    <property type="entry name" value="POLQ-like_helical"/>
</dbReference>
<dbReference type="InterPro" id="IPR011545">
    <property type="entry name" value="DEAD/DEAH_box_helicase_dom"/>
</dbReference>
<dbReference type="InterPro" id="IPR050474">
    <property type="entry name" value="Hel308_SKI2-like"/>
</dbReference>
<keyword evidence="2" id="KW-0378">Hydrolase</keyword>
<evidence type="ECO:0000313" key="7">
    <source>
        <dbReference type="EMBL" id="KAK9815292.1"/>
    </source>
</evidence>
<dbReference type="InterPro" id="IPR014001">
    <property type="entry name" value="Helicase_ATP-bd"/>
</dbReference>
<dbReference type="PANTHER" id="PTHR47961:SF6">
    <property type="entry name" value="DNA-DIRECTED DNA POLYMERASE"/>
    <property type="match status" value="1"/>
</dbReference>
<evidence type="ECO:0000259" key="5">
    <source>
        <dbReference type="PROSITE" id="PS51192"/>
    </source>
</evidence>
<dbReference type="Proteomes" id="UP001489004">
    <property type="component" value="Unassembled WGS sequence"/>
</dbReference>
<evidence type="ECO:0000256" key="4">
    <source>
        <dbReference type="ARBA" id="ARBA00022840"/>
    </source>
</evidence>
<dbReference type="GO" id="GO:0003676">
    <property type="term" value="F:nucleic acid binding"/>
    <property type="evidence" value="ECO:0007669"/>
    <property type="project" value="InterPro"/>
</dbReference>
<dbReference type="SUPFAM" id="SSF52540">
    <property type="entry name" value="P-loop containing nucleoside triphosphate hydrolases"/>
    <property type="match status" value="1"/>
</dbReference>
<dbReference type="SUPFAM" id="SSF158702">
    <property type="entry name" value="Sec63 N-terminal domain-like"/>
    <property type="match status" value="1"/>
</dbReference>
<dbReference type="Gene3D" id="3.40.50.300">
    <property type="entry name" value="P-loop containing nucleotide triphosphate hydrolases"/>
    <property type="match status" value="2"/>
</dbReference>
<dbReference type="PROSITE" id="PS51192">
    <property type="entry name" value="HELICASE_ATP_BIND_1"/>
    <property type="match status" value="1"/>
</dbReference>
<protein>
    <recommendedName>
        <fullName evidence="9">DNA polymerase theta</fullName>
    </recommendedName>
</protein>
<proteinExistence type="predicted"/>
<keyword evidence="8" id="KW-1185">Reference proteome</keyword>
<gene>
    <name evidence="7" type="ORF">WJX72_001157</name>
</gene>
<dbReference type="CDD" id="cd18795">
    <property type="entry name" value="SF2_C_Ski2"/>
    <property type="match status" value="1"/>
</dbReference>
<keyword evidence="1" id="KW-0547">Nucleotide-binding</keyword>
<dbReference type="AlphaFoldDB" id="A0AAW1Q4I0"/>
<dbReference type="Pfam" id="PF21099">
    <property type="entry name" value="POLQ_helical"/>
    <property type="match status" value="1"/>
</dbReference>
<evidence type="ECO:0008006" key="9">
    <source>
        <dbReference type="Google" id="ProtNLM"/>
    </source>
</evidence>
<dbReference type="GO" id="GO:0004386">
    <property type="term" value="F:helicase activity"/>
    <property type="evidence" value="ECO:0007669"/>
    <property type="project" value="UniProtKB-KW"/>
</dbReference>
<dbReference type="GO" id="GO:0016787">
    <property type="term" value="F:hydrolase activity"/>
    <property type="evidence" value="ECO:0007669"/>
    <property type="project" value="UniProtKB-KW"/>
</dbReference>
<dbReference type="GO" id="GO:0005524">
    <property type="term" value="F:ATP binding"/>
    <property type="evidence" value="ECO:0007669"/>
    <property type="project" value="UniProtKB-KW"/>
</dbReference>
<sequence>MPNGFTKKPLRLGLDQWDLPPRVVQAYAGKGVRTMYPWQAAASECGEGGANLVYCAPTSGGKSLVAEVLMIRRLRATYRPWARQGMQRYGRALFVLPYVSVVAEKTAHLSTILQAMNCKVKGYMGNDDAGMPLAPRGESVAVCTIEKANVAINKLILEGRLGELCCVVIDEMHMVCDPSRGLPLELSITKLLYSPAMRSIQILGMSATMGGLEAMRTWLRARLFITNYRPVPLTEHAVFSGVVYKKAAQPQDDCPLTRLRELGNSHARDRDRILPLIAEVVADGDSVLVFCAGRKQCQSCAELVAELLPEVLQGGSISAEMAAQRALLIEEMKAAMGGFSNASLQKTMAAGVAWHHAGLTTEERHFVERGFRGGELCVLMATSTLAAGINLPARRVILRSLWQGIGEVSRGQYLQMVGRAGRAGHANFGEAFLMGRSEPLNEWDKVCALLVEPLPSLRSQLLPERVKADCSLAPAEIGPEATQHLQRMLMEALANGSVHGKGDFQGLLRCTLASHQLPYQVVHAHTVAALTALRCQKLITFRQKDTDEESRWHCTELGQAVYNSALPTAVGIRMYSELQAAQLTYVMGSSTHGIYLVMLDHPFQIKEWRGWDVMFDQLPDADKRVAAQVGVDKAYINKLLRSAKGQPEVSQRHHRFAAACALSAMVSEQPAWEAAQQWAYITQNGVSAGQLQKLQSDVSKWAAMAGLLCASAGWWLLELELMNLSQQAACGVRPELIKLMQIPEMTAPNARALYNAGFKDPDALVPADEAAVAKAVAAGMVRSLRNQKPSKDKAKRALESGITGAQGTNALAYRTAKTILTNVHAYLEEAAQQLADQEAELAECGSPDSSQ</sequence>
<reference evidence="7 8" key="1">
    <citation type="journal article" date="2024" name="Nat. Commun.">
        <title>Phylogenomics reveals the evolutionary origins of lichenization in chlorophyte algae.</title>
        <authorList>
            <person name="Puginier C."/>
            <person name="Libourel C."/>
            <person name="Otte J."/>
            <person name="Skaloud P."/>
            <person name="Haon M."/>
            <person name="Grisel S."/>
            <person name="Petersen M."/>
            <person name="Berrin J.G."/>
            <person name="Delaux P.M."/>
            <person name="Dal Grande F."/>
            <person name="Keller J."/>
        </authorList>
    </citation>
    <scope>NUCLEOTIDE SEQUENCE [LARGE SCALE GENOMIC DNA]</scope>
    <source>
        <strain evidence="7 8">SAG 2043</strain>
    </source>
</reference>
<comment type="caution">
    <text evidence="7">The sequence shown here is derived from an EMBL/GenBank/DDBJ whole genome shotgun (WGS) entry which is preliminary data.</text>
</comment>
<feature type="domain" description="Helicase C-terminal" evidence="6">
    <location>
        <begin position="272"/>
        <end position="462"/>
    </location>
</feature>
<dbReference type="Pfam" id="PF00271">
    <property type="entry name" value="Helicase_C"/>
    <property type="match status" value="1"/>
</dbReference>
<name>A0AAW1Q4I0_9CHLO</name>
<evidence type="ECO:0000256" key="2">
    <source>
        <dbReference type="ARBA" id="ARBA00022801"/>
    </source>
</evidence>
<dbReference type="CDD" id="cd18026">
    <property type="entry name" value="DEXHc_POLQ-like"/>
    <property type="match status" value="1"/>
</dbReference>
<dbReference type="PROSITE" id="PS51194">
    <property type="entry name" value="HELICASE_CTER"/>
    <property type="match status" value="1"/>
</dbReference>
<dbReference type="InterPro" id="IPR001650">
    <property type="entry name" value="Helicase_C-like"/>
</dbReference>
<dbReference type="SMART" id="SM00487">
    <property type="entry name" value="DEXDc"/>
    <property type="match status" value="1"/>
</dbReference>
<evidence type="ECO:0000256" key="3">
    <source>
        <dbReference type="ARBA" id="ARBA00022806"/>
    </source>
</evidence>
<accession>A0AAW1Q4I0</accession>
<dbReference type="PANTHER" id="PTHR47961">
    <property type="entry name" value="DNA POLYMERASE THETA, PUTATIVE (AFU_ORTHOLOGUE AFUA_1G05260)-RELATED"/>
    <property type="match status" value="1"/>
</dbReference>
<evidence type="ECO:0000313" key="8">
    <source>
        <dbReference type="Proteomes" id="UP001489004"/>
    </source>
</evidence>